<feature type="coiled-coil region" evidence="1">
    <location>
        <begin position="895"/>
        <end position="956"/>
    </location>
</feature>
<feature type="coiled-coil region" evidence="1">
    <location>
        <begin position="1228"/>
        <end position="1442"/>
    </location>
</feature>
<feature type="compositionally biased region" description="Basic and acidic residues" evidence="2">
    <location>
        <begin position="1029"/>
        <end position="1049"/>
    </location>
</feature>
<gene>
    <name evidence="4" type="ORF">THAPSDRAFT_25051</name>
</gene>
<feature type="region of interest" description="Disordered" evidence="2">
    <location>
        <begin position="2567"/>
        <end position="2589"/>
    </location>
</feature>
<feature type="region of interest" description="Disordered" evidence="2">
    <location>
        <begin position="672"/>
        <end position="744"/>
    </location>
</feature>
<feature type="region of interest" description="Disordered" evidence="2">
    <location>
        <begin position="1019"/>
        <end position="1049"/>
    </location>
</feature>
<dbReference type="HOGENOM" id="CLU_226225_0_0_1"/>
<feature type="region of interest" description="Disordered" evidence="2">
    <location>
        <begin position="249"/>
        <end position="271"/>
    </location>
</feature>
<feature type="region of interest" description="Disordered" evidence="2">
    <location>
        <begin position="344"/>
        <end position="369"/>
    </location>
</feature>
<feature type="compositionally biased region" description="Basic and acidic residues" evidence="2">
    <location>
        <begin position="716"/>
        <end position="728"/>
    </location>
</feature>
<keyword evidence="5" id="KW-1185">Reference proteome</keyword>
<feature type="domain" description="GRIP" evidence="3">
    <location>
        <begin position="1908"/>
        <end position="1959"/>
    </location>
</feature>
<evidence type="ECO:0000256" key="1">
    <source>
        <dbReference type="SAM" id="Coils"/>
    </source>
</evidence>
<dbReference type="SMART" id="SM00755">
    <property type="entry name" value="Grip"/>
    <property type="match status" value="1"/>
</dbReference>
<dbReference type="SUPFAM" id="SSF82199">
    <property type="entry name" value="SET domain"/>
    <property type="match status" value="1"/>
</dbReference>
<dbReference type="EMBL" id="CM000650">
    <property type="protein sequence ID" value="EED88483.1"/>
    <property type="molecule type" value="Genomic_DNA"/>
</dbReference>
<reference evidence="4 5" key="1">
    <citation type="journal article" date="2004" name="Science">
        <title>The genome of the diatom Thalassiosira pseudonana: ecology, evolution, and metabolism.</title>
        <authorList>
            <person name="Armbrust E.V."/>
            <person name="Berges J.A."/>
            <person name="Bowler C."/>
            <person name="Green B.R."/>
            <person name="Martinez D."/>
            <person name="Putnam N.H."/>
            <person name="Zhou S."/>
            <person name="Allen A.E."/>
            <person name="Apt K.E."/>
            <person name="Bechner M."/>
            <person name="Brzezinski M.A."/>
            <person name="Chaal B.K."/>
            <person name="Chiovitti A."/>
            <person name="Davis A.K."/>
            <person name="Demarest M.S."/>
            <person name="Detter J.C."/>
            <person name="Glavina T."/>
            <person name="Goodstein D."/>
            <person name="Hadi M.Z."/>
            <person name="Hellsten U."/>
            <person name="Hildebrand M."/>
            <person name="Jenkins B.D."/>
            <person name="Jurka J."/>
            <person name="Kapitonov V.V."/>
            <person name="Kroger N."/>
            <person name="Lau W.W."/>
            <person name="Lane T.W."/>
            <person name="Larimer F.W."/>
            <person name="Lippmeier J.C."/>
            <person name="Lucas S."/>
            <person name="Medina M."/>
            <person name="Montsant A."/>
            <person name="Obornik M."/>
            <person name="Parker M.S."/>
            <person name="Palenik B."/>
            <person name="Pazour G.J."/>
            <person name="Richardson P.M."/>
            <person name="Rynearson T.A."/>
            <person name="Saito M.A."/>
            <person name="Schwartz D.C."/>
            <person name="Thamatrakoln K."/>
            <person name="Valentin K."/>
            <person name="Vardi A."/>
            <person name="Wilkerson F.P."/>
            <person name="Rokhsar D.S."/>
        </authorList>
    </citation>
    <scope>NUCLEOTIDE SEQUENCE [LARGE SCALE GENOMIC DNA]</scope>
    <source>
        <strain evidence="4 5">CCMP1335</strain>
    </source>
</reference>
<feature type="compositionally biased region" description="Low complexity" evidence="2">
    <location>
        <begin position="114"/>
        <end position="132"/>
    </location>
</feature>
<dbReference type="GeneID" id="7450287"/>
<dbReference type="OMA" id="KEKHMTE"/>
<dbReference type="Gene3D" id="3.90.1410.10">
    <property type="entry name" value="set domain protein methyltransferase, domain 1"/>
    <property type="match status" value="1"/>
</dbReference>
<dbReference type="CDD" id="cd10527">
    <property type="entry name" value="SET_LSMT"/>
    <property type="match status" value="1"/>
</dbReference>
<feature type="compositionally biased region" description="Polar residues" evidence="2">
    <location>
        <begin position="1019"/>
        <end position="1028"/>
    </location>
</feature>
<evidence type="ECO:0000256" key="2">
    <source>
        <dbReference type="SAM" id="MobiDB-lite"/>
    </source>
</evidence>
<protein>
    <recommendedName>
        <fullName evidence="3">GRIP domain-containing protein</fullName>
    </recommendedName>
</protein>
<feature type="compositionally biased region" description="Basic and acidic residues" evidence="2">
    <location>
        <begin position="672"/>
        <end position="701"/>
    </location>
</feature>
<dbReference type="STRING" id="35128.B8CDC6"/>
<sequence>MSEEESKQKGGWSHWSTNVGASLQTLSKTMEEKLQTNQAPTRVEKRPLNDNNDDDGASHAPRLLGGSGSSLLSRIQQSVVVKSSLPVRGVVVEEGRNEEVVSPLECDGDALLLTTTAGSSGSSSSSTPVEGTSSGGDDGGGGGGGPTTIINNNNSNATPAPTTPTKQSNNNTTTTTSTPLLSTRSPNDVSKEELLEILKKMNTRVKALSQSRIQLADKVQAAERDKARLLALVKGEIVGEADYEEAKDRLETMRQSQGGNKDGSSSGGEPDEIMVLQSAWRNADERHQLNLQHIQNEYKVMTLQAQAEVEKVRMSVIEEKDKEIQRMKEDMKEALNNTQADAGFLPNGEGATNDATASTVSPEELQQKDTEIQSLKDEIKTLKLKFKGHLEKVGQFKEKTVEELKKAREEAVAAVQAKKVLEAQLASCGATESNDGQQSETVIPDVLAEKEERIKELEASLAQLKPLHAEELERVKEELKQRHEEEMKEALEHELERANEKSQLEIEEIILNSKSQLDEAVKQVQSEMSKQMTEKLSEAVMAAKMEAVNSTSAELTESLESDHQRAIAAMEQAHSEERQKLMEKHAAEVEDLKSNSQFAMDEAISEAATKLSKQNQQVLLQTQAAEQAKSELQQLRETHLAEMDQLREQLSRSQAEMEQQRIAEAERITRQMQETHEQDIQRVRSEMEEAATKSLEAELRKVSGSQSEQLDQLVASHKEEIARVRSETEAAASQSLDAELQKLTASHAEELEKLKSDLESSSSEQREEAISAITNELKEKHMTELERVKSEVLAMSNSSQSEQLEQLAASHKEKLARVRTEMEAAASQSLELELQNVSTSHAEELERLKSELESSSSEQREEAIKAVTIELQEKHTSELERVKSDMLVMMNSSQAEQLDQLVASHKEEIARVRSETEAAASQSLDAELQKLTASHAEELKKLKSDLESSSSEQREEAISAITNELKEKHMTELEQVKSEVLAMSNSSQSEQLEQLAASHKEELTRVRKEMEAAASQSLELELQNVSTSHAEELERLKSELESSSSEQREEAIKAVTIELQEKHTSELERVKSDMLAMVNSSQAEQLDQLVASHKEEIARVRSETEAAASQSLDAELQKLTASHAEELEKLKSDLESSSSEQREEAISAITNELKEKHMTELEQVKSEVLAMSNSSQSEQFEQLAASHKEELTRVRTEMEAAASQSLELELQQVTASHATEVQTLREENSNLHAQVSSLSTAYEQLQSELSSVRSSLDESVQFLRNEHEAVVNQLYEKIAQLESSHASAIERLKAAHEDERVSLIQSHEKQIKSIEEELNSEQQTANEELTVQLDEKTKALEQAQTDLKAAEKKTAHAIQVANKIKHAAGEKLKALNDEHANKLATAEKASADALAALEANVESLRASSEAAKKEIEVLQASLEQMKSERDSALKDVEDAKNVVSSGLDEKMKQMAEKHAASILQLTQDHEEAVAKMAEDQKASLDSLQAEHRSMLDSQAEENAANKAKLQKMMAKHADDLKAHYEGKFKSMYDEKCTVLKELENESAELKKKNTSLSDELNTRKSDGELLQNSLRDRSAKEKSLLDQIEKLKKESSVSSKAASEASKKMELLIKDLKAEKESISNKNEELAGKLNALSGNLASMAEDKKDVEEKLERSEKLLSKYKNAESELNNLRQENNALKLEQTKTNGVLAKLNQERDANERKHGQRTALVGMLEEQVADLNDSLSEAKAKLEATSYDLSQKDEEIESLKRDVEKVTTSLKDAESKASELATVAQQNTEKDLVQKSKAIKTLQNQIDNLQNQMKKKSSVAQKILKEREAECMELRKTNKYLQSEVDKGSLSDRRIFELAAQQSNRETAAAAEVEIRDKLVASLTAKLEERDGDLASAELTVETKENQVEELARVHRREGVNLDYLKSIVVQYLAKPPGSSERTALLPVLATLLQFDASDYQAIEAGKQKHQPGLHSAVPSPSRICYSCSYPLALIDTECPTTMMYSNLLMAVPLVLSGGNFSLAFTSTSHTSRALTSLYSAEPIAGLAVNIGELAERDTSAMERWATANGVQRFDGLKLRSADKYNQDVFAVTTQDVAAGTPVLSVPEPMIMSSNKAMQEFRSMYDMGPAEQILSSVEAESEIRQYYLMLKLLYELEQGTFSLFFPWLNSLPRYFENAVSMTSFCVSCLPSLMRKLNREGARKSTKFVPLEYSEANEELVKWVYQIVYTRGFETPDGEDIKIVPMGDMFNHASDFVEVEPWYDEGGNYYAYTTYDIPAGSPLRMSYGDPFNPSFLMARYGFFDENSPATNCKLLPEKINQDMLDLGYSETSMLFYNTGEVSEEVWDILLYMHLSSLQDEGYTDKEALKEAHMDKRSLIDAHKAGDYETKQMLHQKYYQYTSARLLEHIDGFVEQLDKLLAKANTIGGNAVYVKNEHPRLPLIMKHNEFVKDAFLTVRSLYSPDNNWKDATRVMECNDEECAEALCVQDFNGEWNCEGGLGYNEDGSERATSKQLAKSLTGQTPVPVDMTRRLHSRSSIGNEPRQHRYNWIIKVTACALLSLFVLYQNHQHLTSSSHQASHDDSPTNPTDNHLHRLSHNNSRPRILIFCHCYDPTDKKNLFNLFSSPGLSTGVQKIKHLMNAIDVHVFTYIQGASITHNTTCEEEVVSLIEKPRHQGTLPLAVEVFYNSGFEECTLPKQISYTYSSPHDNSWVGGAHLVDEQRVVLPINVQDWGEIQESKPTSRGELQLDSQMLTRRLTYKEAKEVLEKKTKFCSLITFTTWKEVYSIDAMVRHALCRLLTQKYKPCEGLREWTGDMKGIEKTGPDTTFRVQRDYKFVIAMANEFSDGYFVEKTVNPYVAKSIAISASSSLRKYMNGNRPVICNISRTRLDYVGQWARGGAWMPFNTTPDDWKKDDSIQPIPFDLNYDQPLLKFVSEQWEDDLQPCVDEIIRLDKDDESYIRKLMEPTKRFISNTWA</sequence>
<dbReference type="RefSeq" id="XP_002294128.1">
    <property type="nucleotide sequence ID" value="XM_002294092.1"/>
</dbReference>
<feature type="compositionally biased region" description="Basic and acidic residues" evidence="2">
    <location>
        <begin position="751"/>
        <end position="769"/>
    </location>
</feature>
<feature type="compositionally biased region" description="Gly residues" evidence="2">
    <location>
        <begin position="133"/>
        <end position="146"/>
    </location>
</feature>
<feature type="coiled-coil region" evidence="1">
    <location>
        <begin position="1083"/>
        <end position="1144"/>
    </location>
</feature>
<name>B8CDC6_THAPS</name>
<dbReference type="PaxDb" id="35128-Thaps25051"/>
<dbReference type="InterPro" id="IPR038577">
    <property type="entry name" value="GT10-like_C_sf"/>
</dbReference>
<feature type="compositionally biased region" description="Polar residues" evidence="2">
    <location>
        <begin position="253"/>
        <end position="264"/>
    </location>
</feature>
<feature type="region of interest" description="Disordered" evidence="2">
    <location>
        <begin position="114"/>
        <end position="189"/>
    </location>
</feature>
<evidence type="ECO:0000313" key="4">
    <source>
        <dbReference type="EMBL" id="EED88483.1"/>
    </source>
</evidence>
<dbReference type="KEGG" id="tps:THAPSDRAFT_25051"/>
<dbReference type="InterPro" id="IPR000237">
    <property type="entry name" value="GRIP_dom"/>
</dbReference>
<feature type="region of interest" description="Disordered" evidence="2">
    <location>
        <begin position="751"/>
        <end position="770"/>
    </location>
</feature>
<evidence type="ECO:0000259" key="3">
    <source>
        <dbReference type="PROSITE" id="PS50913"/>
    </source>
</evidence>
<dbReference type="InParanoid" id="B8CDC6"/>
<dbReference type="GO" id="GO:0016279">
    <property type="term" value="F:protein-lysine N-methyltransferase activity"/>
    <property type="evidence" value="ECO:0000318"/>
    <property type="project" value="GO_Central"/>
</dbReference>
<feature type="region of interest" description="Disordered" evidence="2">
    <location>
        <begin position="1547"/>
        <end position="1581"/>
    </location>
</feature>
<reference evidence="4 5" key="2">
    <citation type="journal article" date="2008" name="Nature">
        <title>The Phaeodactylum genome reveals the evolutionary history of diatom genomes.</title>
        <authorList>
            <person name="Bowler C."/>
            <person name="Allen A.E."/>
            <person name="Badger J.H."/>
            <person name="Grimwood J."/>
            <person name="Jabbari K."/>
            <person name="Kuo A."/>
            <person name="Maheswari U."/>
            <person name="Martens C."/>
            <person name="Maumus F."/>
            <person name="Otillar R.P."/>
            <person name="Rayko E."/>
            <person name="Salamov A."/>
            <person name="Vandepoele K."/>
            <person name="Beszteri B."/>
            <person name="Gruber A."/>
            <person name="Heijde M."/>
            <person name="Katinka M."/>
            <person name="Mock T."/>
            <person name="Valentin K."/>
            <person name="Verret F."/>
            <person name="Berges J.A."/>
            <person name="Brownlee C."/>
            <person name="Cadoret J.P."/>
            <person name="Chiovitti A."/>
            <person name="Choi C.J."/>
            <person name="Coesel S."/>
            <person name="De Martino A."/>
            <person name="Detter J.C."/>
            <person name="Durkin C."/>
            <person name="Falciatore A."/>
            <person name="Fournet J."/>
            <person name="Haruta M."/>
            <person name="Huysman M.J."/>
            <person name="Jenkins B.D."/>
            <person name="Jiroutova K."/>
            <person name="Jorgensen R.E."/>
            <person name="Joubert Y."/>
            <person name="Kaplan A."/>
            <person name="Kroger N."/>
            <person name="Kroth P.G."/>
            <person name="La Roche J."/>
            <person name="Lindquist E."/>
            <person name="Lommer M."/>
            <person name="Martin-Jezequel V."/>
            <person name="Lopez P.J."/>
            <person name="Lucas S."/>
            <person name="Mangogna M."/>
            <person name="McGinnis K."/>
            <person name="Medlin L.K."/>
            <person name="Montsant A."/>
            <person name="Oudot-Le Secq M.P."/>
            <person name="Napoli C."/>
            <person name="Obornik M."/>
            <person name="Parker M.S."/>
            <person name="Petit J.L."/>
            <person name="Porcel B.M."/>
            <person name="Poulsen N."/>
            <person name="Robison M."/>
            <person name="Rychlewski L."/>
            <person name="Rynearson T.A."/>
            <person name="Schmutz J."/>
            <person name="Shapiro H."/>
            <person name="Siaut M."/>
            <person name="Stanley M."/>
            <person name="Sussman M.R."/>
            <person name="Taylor A.R."/>
            <person name="Vardi A."/>
            <person name="von Dassow P."/>
            <person name="Vyverman W."/>
            <person name="Willis A."/>
            <person name="Wyrwicz L.S."/>
            <person name="Rokhsar D.S."/>
            <person name="Weissenbach J."/>
            <person name="Armbrust E.V."/>
            <person name="Green B.R."/>
            <person name="Van de Peer Y."/>
            <person name="Grigoriev I.V."/>
        </authorList>
    </citation>
    <scope>NUCLEOTIDE SEQUENCE [LARGE SCALE GENOMIC DNA]</scope>
    <source>
        <strain evidence="4 5">CCMP1335</strain>
    </source>
</reference>
<feature type="coiled-coil region" evidence="1">
    <location>
        <begin position="191"/>
        <end position="225"/>
    </location>
</feature>
<dbReference type="InterPro" id="IPR050600">
    <property type="entry name" value="SETD3_SETD6_MTase"/>
</dbReference>
<accession>B8CDC6</accession>
<feature type="compositionally biased region" description="Low complexity" evidence="2">
    <location>
        <begin position="147"/>
        <end position="187"/>
    </location>
</feature>
<dbReference type="Proteomes" id="UP000001449">
    <property type="component" value="Chromosome 15"/>
</dbReference>
<feature type="coiled-coil region" evidence="1">
    <location>
        <begin position="801"/>
        <end position="862"/>
    </location>
</feature>
<dbReference type="PROSITE" id="PS50913">
    <property type="entry name" value="GRIP"/>
    <property type="match status" value="1"/>
</dbReference>
<feature type="coiled-coil region" evidence="1">
    <location>
        <begin position="1177"/>
        <end position="1204"/>
    </location>
</feature>
<dbReference type="InterPro" id="IPR046341">
    <property type="entry name" value="SET_dom_sf"/>
</dbReference>
<feature type="region of interest" description="Disordered" evidence="2">
    <location>
        <begin position="1"/>
        <end position="68"/>
    </location>
</feature>
<organism evidence="4 5">
    <name type="scientific">Thalassiosira pseudonana</name>
    <name type="common">Marine diatom</name>
    <name type="synonym">Cyclotella nana</name>
    <dbReference type="NCBI Taxonomy" id="35128"/>
    <lineage>
        <taxon>Eukaryota</taxon>
        <taxon>Sar</taxon>
        <taxon>Stramenopiles</taxon>
        <taxon>Ochrophyta</taxon>
        <taxon>Bacillariophyta</taxon>
        <taxon>Coscinodiscophyceae</taxon>
        <taxon>Thalassiosirophycidae</taxon>
        <taxon>Thalassiosirales</taxon>
        <taxon>Thalassiosiraceae</taxon>
        <taxon>Thalassiosira</taxon>
    </lineage>
</organism>
<dbReference type="eggNOG" id="ENOG502RA72">
    <property type="taxonomic scope" value="Eukaryota"/>
</dbReference>
<keyword evidence="1" id="KW-0175">Coiled coil</keyword>
<evidence type="ECO:0000313" key="5">
    <source>
        <dbReference type="Proteomes" id="UP000001449"/>
    </source>
</evidence>
<dbReference type="PANTHER" id="PTHR13271">
    <property type="entry name" value="UNCHARACTERIZED PUTATIVE METHYLTRANSFERASE"/>
    <property type="match status" value="1"/>
</dbReference>
<dbReference type="Gene3D" id="3.40.50.11660">
    <property type="entry name" value="Glycosyl transferase family 10, C-terminal domain"/>
    <property type="match status" value="1"/>
</dbReference>
<proteinExistence type="predicted"/>
<dbReference type="PANTHER" id="PTHR13271:SF154">
    <property type="entry name" value="GRIP DOMAIN-CONTAINING PROTEIN"/>
    <property type="match status" value="1"/>
</dbReference>
<feature type="compositionally biased region" description="Polar residues" evidence="2">
    <location>
        <begin position="14"/>
        <end position="28"/>
    </location>
</feature>
<feature type="coiled-coil region" evidence="1">
    <location>
        <begin position="1714"/>
        <end position="1837"/>
    </location>
</feature>
<dbReference type="Pfam" id="PF01465">
    <property type="entry name" value="GRIP"/>
    <property type="match status" value="1"/>
</dbReference>